<dbReference type="EMBL" id="JAAAXX010000001">
    <property type="protein sequence ID" value="KAF2394573.1"/>
    <property type="molecule type" value="Genomic_DNA"/>
</dbReference>
<reference evidence="3 4" key="1">
    <citation type="submission" date="2019-12" db="EMBL/GenBank/DDBJ databases">
        <title>Endophytic bacteria associated with Panax ginseng seedlings.</title>
        <authorList>
            <person name="Park J.M."/>
            <person name="Shin R."/>
            <person name="Jo S.H."/>
        </authorList>
    </citation>
    <scope>NUCLEOTIDE SEQUENCE [LARGE SCALE GENOMIC DNA]</scope>
    <source>
        <strain evidence="3 4">PgKB32</strain>
    </source>
</reference>
<proteinExistence type="predicted"/>
<dbReference type="AlphaFoldDB" id="A0A6L5C1P0"/>
<evidence type="ECO:0000313" key="3">
    <source>
        <dbReference type="EMBL" id="KAF2394573.1"/>
    </source>
</evidence>
<sequence length="376" mass="43052">MPNNLDKSVPKPQLEHSRKAGDIEPFPSGRITYLAPLPLPTPIPPSGPHIGELNEVYMDFGVGSPEVFSWQVILGGPFTLAFMIAFLFPLIGGFMFFLFGMGWDDISHAIEGIFHEAYGLAIQAGLFTLFIGLCVWLHNHNKRAEIIPTRFNRQRREVCFMPEDATEPLFVPWESLSAWVIEAQGVTQYGVRRQYGMGIGFQHGETLTSVEFPCAGLPIAISYWEAIRGYMEYEVNDLKSIQDPLDLQGPDDPPHEGLHTFRNARARMHQEIRDGSRNRLSGFFWYLYHVMTLWTIPNHLTEWEIRRIKAMGQKMLPEVMQRWSEPLPKAQWAKPSDDLLRMSEQVRRLHNRQPGRAITQIFAEVQHLNARSKISG</sequence>
<gene>
    <name evidence="3" type="ORF">FX983_02554</name>
</gene>
<feature type="transmembrane region" description="Helical" evidence="2">
    <location>
        <begin position="78"/>
        <end position="98"/>
    </location>
</feature>
<name>A0A6L5C1P0_9PSED</name>
<feature type="transmembrane region" description="Helical" evidence="2">
    <location>
        <begin position="118"/>
        <end position="137"/>
    </location>
</feature>
<organism evidence="3 4">
    <name type="scientific">Pseudomonas frederiksbergensis</name>
    <dbReference type="NCBI Taxonomy" id="104087"/>
    <lineage>
        <taxon>Bacteria</taxon>
        <taxon>Pseudomonadati</taxon>
        <taxon>Pseudomonadota</taxon>
        <taxon>Gammaproteobacteria</taxon>
        <taxon>Pseudomonadales</taxon>
        <taxon>Pseudomonadaceae</taxon>
        <taxon>Pseudomonas</taxon>
    </lineage>
</organism>
<keyword evidence="2" id="KW-1133">Transmembrane helix</keyword>
<evidence type="ECO:0008006" key="5">
    <source>
        <dbReference type="Google" id="ProtNLM"/>
    </source>
</evidence>
<keyword evidence="2" id="KW-0812">Transmembrane</keyword>
<evidence type="ECO:0000313" key="4">
    <source>
        <dbReference type="Proteomes" id="UP000475265"/>
    </source>
</evidence>
<accession>A0A6L5C1P0</accession>
<comment type="caution">
    <text evidence="3">The sequence shown here is derived from an EMBL/GenBank/DDBJ whole genome shotgun (WGS) entry which is preliminary data.</text>
</comment>
<evidence type="ECO:0000256" key="2">
    <source>
        <dbReference type="SAM" id="Phobius"/>
    </source>
</evidence>
<feature type="region of interest" description="Disordered" evidence="1">
    <location>
        <begin position="1"/>
        <end position="27"/>
    </location>
</feature>
<dbReference type="RefSeq" id="WP_163909784.1">
    <property type="nucleotide sequence ID" value="NZ_JAAAXX010000001.1"/>
</dbReference>
<protein>
    <recommendedName>
        <fullName evidence="5">SoxR reducing system RseC family protein</fullName>
    </recommendedName>
</protein>
<dbReference type="Proteomes" id="UP000475265">
    <property type="component" value="Unassembled WGS sequence"/>
</dbReference>
<feature type="compositionally biased region" description="Basic and acidic residues" evidence="1">
    <location>
        <begin position="13"/>
        <end position="22"/>
    </location>
</feature>
<evidence type="ECO:0000256" key="1">
    <source>
        <dbReference type="SAM" id="MobiDB-lite"/>
    </source>
</evidence>
<keyword evidence="2" id="KW-0472">Membrane</keyword>